<dbReference type="OrthoDB" id="3599154at2759"/>
<sequence>MVWGAISYESRNTLVVIPLTLTEHLYVSLVIEPVVLSFMNNIQGGVFQKDNASPHTAVVTQQALQSVYMLPWPARSPDISPIEHVWNIIGRQL</sequence>
<name>A0A4Y2DKH1_ARAVE</name>
<dbReference type="GO" id="GO:0003676">
    <property type="term" value="F:nucleic acid binding"/>
    <property type="evidence" value="ECO:0007669"/>
    <property type="project" value="InterPro"/>
</dbReference>
<comment type="caution">
    <text evidence="1">The sequence shown here is derived from an EMBL/GenBank/DDBJ whole genome shotgun (WGS) entry which is preliminary data.</text>
</comment>
<evidence type="ECO:0008006" key="3">
    <source>
        <dbReference type="Google" id="ProtNLM"/>
    </source>
</evidence>
<reference evidence="1 2" key="1">
    <citation type="journal article" date="2019" name="Sci. Rep.">
        <title>Orb-weaving spider Araneus ventricosus genome elucidates the spidroin gene catalogue.</title>
        <authorList>
            <person name="Kono N."/>
            <person name="Nakamura H."/>
            <person name="Ohtoshi R."/>
            <person name="Moran D.A.P."/>
            <person name="Shinohara A."/>
            <person name="Yoshida Y."/>
            <person name="Fujiwara M."/>
            <person name="Mori M."/>
            <person name="Tomita M."/>
            <person name="Arakawa K."/>
        </authorList>
    </citation>
    <scope>NUCLEOTIDE SEQUENCE [LARGE SCALE GENOMIC DNA]</scope>
</reference>
<organism evidence="1 2">
    <name type="scientific">Araneus ventricosus</name>
    <name type="common">Orbweaver spider</name>
    <name type="synonym">Epeira ventricosa</name>
    <dbReference type="NCBI Taxonomy" id="182803"/>
    <lineage>
        <taxon>Eukaryota</taxon>
        <taxon>Metazoa</taxon>
        <taxon>Ecdysozoa</taxon>
        <taxon>Arthropoda</taxon>
        <taxon>Chelicerata</taxon>
        <taxon>Arachnida</taxon>
        <taxon>Araneae</taxon>
        <taxon>Araneomorphae</taxon>
        <taxon>Entelegynae</taxon>
        <taxon>Araneoidea</taxon>
        <taxon>Araneidae</taxon>
        <taxon>Araneus</taxon>
    </lineage>
</organism>
<dbReference type="AlphaFoldDB" id="A0A4Y2DKH1"/>
<dbReference type="Gene3D" id="3.30.420.10">
    <property type="entry name" value="Ribonuclease H-like superfamily/Ribonuclease H"/>
    <property type="match status" value="1"/>
</dbReference>
<evidence type="ECO:0000313" key="1">
    <source>
        <dbReference type="EMBL" id="GBM16364.1"/>
    </source>
</evidence>
<evidence type="ECO:0000313" key="2">
    <source>
        <dbReference type="Proteomes" id="UP000499080"/>
    </source>
</evidence>
<dbReference type="InterPro" id="IPR036397">
    <property type="entry name" value="RNaseH_sf"/>
</dbReference>
<dbReference type="EMBL" id="BGPR01000372">
    <property type="protein sequence ID" value="GBM16364.1"/>
    <property type="molecule type" value="Genomic_DNA"/>
</dbReference>
<accession>A0A4Y2DKH1</accession>
<gene>
    <name evidence="1" type="ORF">AVEN_28323_1</name>
</gene>
<protein>
    <recommendedName>
        <fullName evidence="3">Tc1-like transposase DDE domain-containing protein</fullName>
    </recommendedName>
</protein>
<proteinExistence type="predicted"/>
<keyword evidence="2" id="KW-1185">Reference proteome</keyword>
<dbReference type="Proteomes" id="UP000499080">
    <property type="component" value="Unassembled WGS sequence"/>
</dbReference>